<dbReference type="OrthoDB" id="2799407at2759"/>
<proteinExistence type="predicted"/>
<feature type="domain" description="DUF6570" evidence="1">
    <location>
        <begin position="198"/>
        <end position="329"/>
    </location>
</feature>
<dbReference type="STRING" id="1314785.A0A165EYX7"/>
<dbReference type="Pfam" id="PF20209">
    <property type="entry name" value="DUF6570"/>
    <property type="match status" value="1"/>
</dbReference>
<dbReference type="RefSeq" id="XP_040765747.1">
    <property type="nucleotide sequence ID" value="XM_040904218.1"/>
</dbReference>
<accession>A0A165EYX7</accession>
<reference evidence="2 3" key="1">
    <citation type="journal article" date="2016" name="Mol. Biol. Evol.">
        <title>Comparative Genomics of Early-Diverging Mushroom-Forming Fungi Provides Insights into the Origins of Lignocellulose Decay Capabilities.</title>
        <authorList>
            <person name="Nagy L.G."/>
            <person name="Riley R."/>
            <person name="Tritt A."/>
            <person name="Adam C."/>
            <person name="Daum C."/>
            <person name="Floudas D."/>
            <person name="Sun H."/>
            <person name="Yadav J.S."/>
            <person name="Pangilinan J."/>
            <person name="Larsson K.H."/>
            <person name="Matsuura K."/>
            <person name="Barry K."/>
            <person name="Labutti K."/>
            <person name="Kuo R."/>
            <person name="Ohm R.A."/>
            <person name="Bhattacharya S.S."/>
            <person name="Shirouzu T."/>
            <person name="Yoshinaga Y."/>
            <person name="Martin F.M."/>
            <person name="Grigoriev I.V."/>
            <person name="Hibbett D.S."/>
        </authorList>
    </citation>
    <scope>NUCLEOTIDE SEQUENCE [LARGE SCALE GENOMIC DNA]</scope>
    <source>
        <strain evidence="2 3">93-53</strain>
    </source>
</reference>
<keyword evidence="3" id="KW-1185">Reference proteome</keyword>
<evidence type="ECO:0000259" key="1">
    <source>
        <dbReference type="Pfam" id="PF20209"/>
    </source>
</evidence>
<dbReference type="InParanoid" id="A0A165EYX7"/>
<dbReference type="Proteomes" id="UP000076871">
    <property type="component" value="Unassembled WGS sequence"/>
</dbReference>
<dbReference type="InterPro" id="IPR046700">
    <property type="entry name" value="DUF6570"/>
</dbReference>
<protein>
    <recommendedName>
        <fullName evidence="1">DUF6570 domain-containing protein</fullName>
    </recommendedName>
</protein>
<dbReference type="GeneID" id="63821248"/>
<gene>
    <name evidence="2" type="ORF">LAESUDRAFT_650128</name>
</gene>
<organism evidence="2 3">
    <name type="scientific">Laetiporus sulphureus 93-53</name>
    <dbReference type="NCBI Taxonomy" id="1314785"/>
    <lineage>
        <taxon>Eukaryota</taxon>
        <taxon>Fungi</taxon>
        <taxon>Dikarya</taxon>
        <taxon>Basidiomycota</taxon>
        <taxon>Agaricomycotina</taxon>
        <taxon>Agaricomycetes</taxon>
        <taxon>Polyporales</taxon>
        <taxon>Laetiporus</taxon>
    </lineage>
</organism>
<sequence length="385" mass="41880">MPINDLVCRLDFASLVSVASAHGLIAPGGQWTLDSIASELISHRCWLCARVFPSFRIDIPALTSLSSSGSFGSPSRPQVTEADPVTFPPCPLSVNDKLTILRDWHDTVDVPAICEKPCAVCARLTLDKDISTVPLDTVDVSALHRAGEFVTRIERRSIDDAIEPVVGPVLYAPAVHVVGGVTFVDVCESCRTALDMRRGLPKEALANGLWVGDIPSVLRELTFVEQMLVAKVRHNSFVVKVNKGQRKMIANTIAFAQPLEKVYSVLPPPRDELDDVLAILFTGPCRPTEEDFKRTPLLVRHAVVLAALNWLVLNHCDYAGVFISRANLATYPENEPPVTVLRRLSDGTTPAESMSVHEVDEERGTVDGPCPFVVCGLSAADIATM</sequence>
<feature type="non-terminal residue" evidence="2">
    <location>
        <position position="385"/>
    </location>
</feature>
<evidence type="ECO:0000313" key="3">
    <source>
        <dbReference type="Proteomes" id="UP000076871"/>
    </source>
</evidence>
<name>A0A165EYX7_9APHY</name>
<evidence type="ECO:0000313" key="2">
    <source>
        <dbReference type="EMBL" id="KZT08007.1"/>
    </source>
</evidence>
<dbReference type="EMBL" id="KV427617">
    <property type="protein sequence ID" value="KZT08007.1"/>
    <property type="molecule type" value="Genomic_DNA"/>
</dbReference>
<dbReference type="AlphaFoldDB" id="A0A165EYX7"/>